<keyword evidence="8" id="KW-1185">Reference proteome</keyword>
<name>A0A1G8LSH9_9BACI</name>
<keyword evidence="2 5" id="KW-0812">Transmembrane</keyword>
<gene>
    <name evidence="7" type="ORF">SAMN04488123_103249</name>
</gene>
<feature type="transmembrane region" description="Helical" evidence="5">
    <location>
        <begin position="94"/>
        <end position="112"/>
    </location>
</feature>
<feature type="transmembrane region" description="Helical" evidence="5">
    <location>
        <begin position="132"/>
        <end position="156"/>
    </location>
</feature>
<evidence type="ECO:0000313" key="7">
    <source>
        <dbReference type="EMBL" id="SDI58583.1"/>
    </source>
</evidence>
<keyword evidence="4 5" id="KW-0472">Membrane</keyword>
<feature type="transmembrane region" description="Helical" evidence="5">
    <location>
        <begin position="182"/>
        <end position="207"/>
    </location>
</feature>
<dbReference type="GO" id="GO:0017004">
    <property type="term" value="P:cytochrome complex assembly"/>
    <property type="evidence" value="ECO:0007669"/>
    <property type="project" value="InterPro"/>
</dbReference>
<feature type="transmembrane region" description="Helical" evidence="5">
    <location>
        <begin position="36"/>
        <end position="59"/>
    </location>
</feature>
<evidence type="ECO:0000256" key="2">
    <source>
        <dbReference type="ARBA" id="ARBA00022692"/>
    </source>
</evidence>
<proteinExistence type="predicted"/>
<protein>
    <submittedName>
        <fullName evidence="7">HemX family protein</fullName>
    </submittedName>
</protein>
<dbReference type="InterPro" id="IPR002541">
    <property type="entry name" value="Cyt_c_assembly"/>
</dbReference>
<dbReference type="AlphaFoldDB" id="A0A1G8LSH9"/>
<dbReference type="Pfam" id="PF01578">
    <property type="entry name" value="Cytochrom_C_asm"/>
    <property type="match status" value="1"/>
</dbReference>
<evidence type="ECO:0000256" key="1">
    <source>
        <dbReference type="ARBA" id="ARBA00004141"/>
    </source>
</evidence>
<organism evidence="7 8">
    <name type="scientific">Natribacillus halophilus</name>
    <dbReference type="NCBI Taxonomy" id="549003"/>
    <lineage>
        <taxon>Bacteria</taxon>
        <taxon>Bacillati</taxon>
        <taxon>Bacillota</taxon>
        <taxon>Bacilli</taxon>
        <taxon>Bacillales</taxon>
        <taxon>Bacillaceae</taxon>
        <taxon>Natribacillus</taxon>
    </lineage>
</organism>
<dbReference type="PANTHER" id="PTHR30071:SF15">
    <property type="entry name" value="PROTEIN HEMX"/>
    <property type="match status" value="1"/>
</dbReference>
<accession>A0A1G8LSH9</accession>
<dbReference type="OrthoDB" id="2417400at2"/>
<sequence length="277" mass="31806">MAASNVIYVLTIILYSLSVFGYFIDFLQNNRRANRIAFRLLAIVWVLQTIFLFFRAIQLERLPLLTPFEGLFFYAWAMVTLSLLVNFYFRVDFLVFFMNVVGFSLMAVSLFLPTGDLSLAWENILTSELLIVHITLIILSYAGFTVAFACSVMYLIEHQMLKKKVWGTRLLRFGSLSKLDRYAFVATMSAYPLLLLGVILGFIWAYSGDGIQTVPLFDPKVLGSLAVLLFYGGYLYQRTVKGKQGYNMVFYNMLAFLVLLANYLLTSEWSSFHIWNV</sequence>
<dbReference type="Proteomes" id="UP000198853">
    <property type="component" value="Unassembled WGS sequence"/>
</dbReference>
<feature type="transmembrane region" description="Helical" evidence="5">
    <location>
        <begin position="248"/>
        <end position="265"/>
    </location>
</feature>
<keyword evidence="3 5" id="KW-1133">Transmembrane helix</keyword>
<feature type="domain" description="Cytochrome c assembly protein" evidence="6">
    <location>
        <begin position="69"/>
        <end position="270"/>
    </location>
</feature>
<evidence type="ECO:0000256" key="4">
    <source>
        <dbReference type="ARBA" id="ARBA00023136"/>
    </source>
</evidence>
<evidence type="ECO:0000313" key="8">
    <source>
        <dbReference type="Proteomes" id="UP000198853"/>
    </source>
</evidence>
<dbReference type="EMBL" id="FNEN01000003">
    <property type="protein sequence ID" value="SDI58583.1"/>
    <property type="molecule type" value="Genomic_DNA"/>
</dbReference>
<dbReference type="RefSeq" id="WP_090396841.1">
    <property type="nucleotide sequence ID" value="NZ_FNEN01000003.1"/>
</dbReference>
<feature type="transmembrane region" description="Helical" evidence="5">
    <location>
        <begin position="219"/>
        <end position="236"/>
    </location>
</feature>
<feature type="transmembrane region" description="Helical" evidence="5">
    <location>
        <begin position="71"/>
        <end position="89"/>
    </location>
</feature>
<dbReference type="GO" id="GO:0005886">
    <property type="term" value="C:plasma membrane"/>
    <property type="evidence" value="ECO:0007669"/>
    <property type="project" value="TreeGrafter"/>
</dbReference>
<dbReference type="InterPro" id="IPR045062">
    <property type="entry name" value="Cyt_c_biogenesis_CcsA/CcmC"/>
</dbReference>
<dbReference type="GO" id="GO:0020037">
    <property type="term" value="F:heme binding"/>
    <property type="evidence" value="ECO:0007669"/>
    <property type="project" value="InterPro"/>
</dbReference>
<dbReference type="PANTHER" id="PTHR30071">
    <property type="entry name" value="HEME EXPORTER PROTEIN C"/>
    <property type="match status" value="1"/>
</dbReference>
<evidence type="ECO:0000256" key="5">
    <source>
        <dbReference type="SAM" id="Phobius"/>
    </source>
</evidence>
<evidence type="ECO:0000256" key="3">
    <source>
        <dbReference type="ARBA" id="ARBA00022989"/>
    </source>
</evidence>
<reference evidence="7 8" key="1">
    <citation type="submission" date="2016-10" db="EMBL/GenBank/DDBJ databases">
        <authorList>
            <person name="de Groot N.N."/>
        </authorList>
    </citation>
    <scope>NUCLEOTIDE SEQUENCE [LARGE SCALE GENOMIC DNA]</scope>
    <source>
        <strain evidence="7 8">DSM 21771</strain>
    </source>
</reference>
<comment type="subcellular location">
    <subcellularLocation>
        <location evidence="1">Membrane</location>
        <topology evidence="1">Multi-pass membrane protein</topology>
    </subcellularLocation>
</comment>
<feature type="transmembrane region" description="Helical" evidence="5">
    <location>
        <begin position="6"/>
        <end position="24"/>
    </location>
</feature>
<evidence type="ECO:0000259" key="6">
    <source>
        <dbReference type="Pfam" id="PF01578"/>
    </source>
</evidence>